<comment type="caution">
    <text evidence="6">The sequence shown here is derived from an EMBL/GenBank/DDBJ whole genome shotgun (WGS) entry which is preliminary data.</text>
</comment>
<feature type="short sequence motif" description="GXSXG" evidence="4">
    <location>
        <begin position="39"/>
        <end position="43"/>
    </location>
</feature>
<feature type="short sequence motif" description="DGA/G" evidence="4">
    <location>
        <begin position="153"/>
        <end position="155"/>
    </location>
</feature>
<dbReference type="InterPro" id="IPR016035">
    <property type="entry name" value="Acyl_Trfase/lysoPLipase"/>
</dbReference>
<protein>
    <submittedName>
        <fullName evidence="6">Patatin-like phospholipase family protein</fullName>
    </submittedName>
</protein>
<dbReference type="Proteomes" id="UP000886819">
    <property type="component" value="Unassembled WGS sequence"/>
</dbReference>
<organism evidence="6 7">
    <name type="scientific">Candidatus Avichristensenella intestinipullorum</name>
    <dbReference type="NCBI Taxonomy" id="2840693"/>
    <lineage>
        <taxon>Bacteria</taxon>
        <taxon>Bacillati</taxon>
        <taxon>Bacillota</taxon>
        <taxon>Clostridia</taxon>
        <taxon>Candidatus Avichristensenella</taxon>
    </lineage>
</organism>
<evidence type="ECO:0000313" key="6">
    <source>
        <dbReference type="EMBL" id="HIQ63035.1"/>
    </source>
</evidence>
<dbReference type="GO" id="GO:0016787">
    <property type="term" value="F:hydrolase activity"/>
    <property type="evidence" value="ECO:0007669"/>
    <property type="project" value="UniProtKB-UniRule"/>
</dbReference>
<sequence length="265" mass="28452">MRTPKLGLALGSGAFRGLAHIGVLDVFLQEGLPVDMIAGTSFGAVVGGVYAAGMEPGEMERRACELSEIQYYDITVPRRGFLAGNRVSALLKELTQGRAFAQTRLPFAAVACDFETMEKVVLQEGPIYEAVRASISIPGVFVPVTRGERVLVDGGLVDRVPADVCRRMGADVVVGVDVGYRGQRVAAGNILENVLHAYDILEWQVARAHVSLSDVLIAPNVLDIDPARIAGRAVEIIERGRTAARAALADVRAALDRWTEREDGT</sequence>
<reference evidence="6" key="2">
    <citation type="journal article" date="2021" name="PeerJ">
        <title>Extensive microbial diversity within the chicken gut microbiome revealed by metagenomics and culture.</title>
        <authorList>
            <person name="Gilroy R."/>
            <person name="Ravi A."/>
            <person name="Getino M."/>
            <person name="Pursley I."/>
            <person name="Horton D.L."/>
            <person name="Alikhan N.F."/>
            <person name="Baker D."/>
            <person name="Gharbi K."/>
            <person name="Hall N."/>
            <person name="Watson M."/>
            <person name="Adriaenssens E.M."/>
            <person name="Foster-Nyarko E."/>
            <person name="Jarju S."/>
            <person name="Secka A."/>
            <person name="Antonio M."/>
            <person name="Oren A."/>
            <person name="Chaudhuri R.R."/>
            <person name="La Ragione R."/>
            <person name="Hildebrand F."/>
            <person name="Pallen M.J."/>
        </authorList>
    </citation>
    <scope>NUCLEOTIDE SEQUENCE</scope>
    <source>
        <strain evidence="6">ChiHile30-977</strain>
    </source>
</reference>
<feature type="domain" description="PNPLA" evidence="5">
    <location>
        <begin position="8"/>
        <end position="166"/>
    </location>
</feature>
<dbReference type="GO" id="GO:0016042">
    <property type="term" value="P:lipid catabolic process"/>
    <property type="evidence" value="ECO:0007669"/>
    <property type="project" value="UniProtKB-UniRule"/>
</dbReference>
<dbReference type="PANTHER" id="PTHR14226">
    <property type="entry name" value="NEUROPATHY TARGET ESTERASE/SWISS CHEESE D.MELANOGASTER"/>
    <property type="match status" value="1"/>
</dbReference>
<accession>A0A9D1CIQ8</accession>
<dbReference type="AlphaFoldDB" id="A0A9D1CIQ8"/>
<evidence type="ECO:0000256" key="2">
    <source>
        <dbReference type="ARBA" id="ARBA00022963"/>
    </source>
</evidence>
<dbReference type="SUPFAM" id="SSF52151">
    <property type="entry name" value="FabD/lysophospholipase-like"/>
    <property type="match status" value="1"/>
</dbReference>
<evidence type="ECO:0000313" key="7">
    <source>
        <dbReference type="Proteomes" id="UP000886819"/>
    </source>
</evidence>
<keyword evidence="1 4" id="KW-0378">Hydrolase</keyword>
<evidence type="ECO:0000259" key="5">
    <source>
        <dbReference type="PROSITE" id="PS51635"/>
    </source>
</evidence>
<keyword evidence="3 4" id="KW-0443">Lipid metabolism</keyword>
<name>A0A9D1CIQ8_9FIRM</name>
<dbReference type="Pfam" id="PF01734">
    <property type="entry name" value="Patatin"/>
    <property type="match status" value="1"/>
</dbReference>
<dbReference type="Gene3D" id="3.40.1090.10">
    <property type="entry name" value="Cytosolic phospholipase A2 catalytic domain"/>
    <property type="match status" value="2"/>
</dbReference>
<comment type="caution">
    <text evidence="4">Lacks conserved residue(s) required for the propagation of feature annotation.</text>
</comment>
<dbReference type="PROSITE" id="PS51635">
    <property type="entry name" value="PNPLA"/>
    <property type="match status" value="1"/>
</dbReference>
<gene>
    <name evidence="6" type="ORF">IAA66_05540</name>
</gene>
<dbReference type="InterPro" id="IPR002641">
    <property type="entry name" value="PNPLA_dom"/>
</dbReference>
<dbReference type="PANTHER" id="PTHR14226:SF76">
    <property type="entry name" value="NTE FAMILY PROTEIN RSSA"/>
    <property type="match status" value="1"/>
</dbReference>
<feature type="active site" description="Proton acceptor" evidence="4">
    <location>
        <position position="153"/>
    </location>
</feature>
<dbReference type="EMBL" id="DVFI01000086">
    <property type="protein sequence ID" value="HIQ63035.1"/>
    <property type="molecule type" value="Genomic_DNA"/>
</dbReference>
<feature type="active site" description="Nucleophile" evidence="4">
    <location>
        <position position="41"/>
    </location>
</feature>
<evidence type="ECO:0000256" key="4">
    <source>
        <dbReference type="PROSITE-ProRule" id="PRU01161"/>
    </source>
</evidence>
<proteinExistence type="predicted"/>
<evidence type="ECO:0000256" key="1">
    <source>
        <dbReference type="ARBA" id="ARBA00022801"/>
    </source>
</evidence>
<dbReference type="InterPro" id="IPR050301">
    <property type="entry name" value="NTE"/>
</dbReference>
<reference evidence="6" key="1">
    <citation type="submission" date="2020-10" db="EMBL/GenBank/DDBJ databases">
        <authorList>
            <person name="Gilroy R."/>
        </authorList>
    </citation>
    <scope>NUCLEOTIDE SEQUENCE</scope>
    <source>
        <strain evidence="6">ChiHile30-977</strain>
    </source>
</reference>
<evidence type="ECO:0000256" key="3">
    <source>
        <dbReference type="ARBA" id="ARBA00023098"/>
    </source>
</evidence>
<keyword evidence="2 4" id="KW-0442">Lipid degradation</keyword>